<protein>
    <submittedName>
        <fullName evidence="1">Uncharacterized protein</fullName>
    </submittedName>
</protein>
<accession>A0AAE0ZBS4</accession>
<evidence type="ECO:0000313" key="2">
    <source>
        <dbReference type="Proteomes" id="UP001283361"/>
    </source>
</evidence>
<dbReference type="AlphaFoldDB" id="A0AAE0ZBS4"/>
<dbReference type="EMBL" id="JAWDGP010004222">
    <property type="protein sequence ID" value="KAK3766477.1"/>
    <property type="molecule type" value="Genomic_DNA"/>
</dbReference>
<name>A0AAE0ZBS4_9GAST</name>
<reference evidence="1" key="1">
    <citation type="journal article" date="2023" name="G3 (Bethesda)">
        <title>A reference genome for the long-term kleptoplast-retaining sea slug Elysia crispata morphotype clarki.</title>
        <authorList>
            <person name="Eastman K.E."/>
            <person name="Pendleton A.L."/>
            <person name="Shaikh M.A."/>
            <person name="Suttiyut T."/>
            <person name="Ogas R."/>
            <person name="Tomko P."/>
            <person name="Gavelis G."/>
            <person name="Widhalm J.R."/>
            <person name="Wisecaver J.H."/>
        </authorList>
    </citation>
    <scope>NUCLEOTIDE SEQUENCE</scope>
    <source>
        <strain evidence="1">ECLA1</strain>
    </source>
</reference>
<sequence>MNSGIYLDFTCQIGVAQNSHRLRSKTSRFRERLRPIPQLPPTLFVSPGNTRRRQFRRTDHQPRQVFCSTGRLQGLSWETGSSAWIRGSNPSC</sequence>
<organism evidence="1 2">
    <name type="scientific">Elysia crispata</name>
    <name type="common">lettuce slug</name>
    <dbReference type="NCBI Taxonomy" id="231223"/>
    <lineage>
        <taxon>Eukaryota</taxon>
        <taxon>Metazoa</taxon>
        <taxon>Spiralia</taxon>
        <taxon>Lophotrochozoa</taxon>
        <taxon>Mollusca</taxon>
        <taxon>Gastropoda</taxon>
        <taxon>Heterobranchia</taxon>
        <taxon>Euthyneura</taxon>
        <taxon>Panpulmonata</taxon>
        <taxon>Sacoglossa</taxon>
        <taxon>Placobranchoidea</taxon>
        <taxon>Plakobranchidae</taxon>
        <taxon>Elysia</taxon>
    </lineage>
</organism>
<evidence type="ECO:0000313" key="1">
    <source>
        <dbReference type="EMBL" id="KAK3766477.1"/>
    </source>
</evidence>
<dbReference type="Proteomes" id="UP001283361">
    <property type="component" value="Unassembled WGS sequence"/>
</dbReference>
<gene>
    <name evidence="1" type="ORF">RRG08_059295</name>
</gene>
<proteinExistence type="predicted"/>
<comment type="caution">
    <text evidence="1">The sequence shown here is derived from an EMBL/GenBank/DDBJ whole genome shotgun (WGS) entry which is preliminary data.</text>
</comment>
<keyword evidence="2" id="KW-1185">Reference proteome</keyword>